<dbReference type="AlphaFoldDB" id="A0A1G1VP76"/>
<dbReference type="GO" id="GO:0008413">
    <property type="term" value="F:8-oxo-7,8-dihydroguanosine triphosphate pyrophosphatase activity"/>
    <property type="evidence" value="ECO:0007669"/>
    <property type="project" value="TreeGrafter"/>
</dbReference>
<comment type="caution">
    <text evidence="13">The sequence shown here is derived from an EMBL/GenBank/DDBJ whole genome shotgun (WGS) entry which is preliminary data.</text>
</comment>
<dbReference type="EC" id="3.6.1.55" evidence="11"/>
<keyword evidence="7" id="KW-0378">Hydrolase</keyword>
<name>A0A1G1VP76_9BACT</name>
<evidence type="ECO:0000313" key="14">
    <source>
        <dbReference type="Proteomes" id="UP000179069"/>
    </source>
</evidence>
<gene>
    <name evidence="13" type="ORF">A2785_04265</name>
</gene>
<accession>A0A1G1VP76</accession>
<dbReference type="InterPro" id="IPR000086">
    <property type="entry name" value="NUDIX_hydrolase_dom"/>
</dbReference>
<dbReference type="GO" id="GO:0044716">
    <property type="term" value="F:8-oxo-GDP phosphatase activity"/>
    <property type="evidence" value="ECO:0007669"/>
    <property type="project" value="TreeGrafter"/>
</dbReference>
<keyword evidence="4" id="KW-0235">DNA replication</keyword>
<keyword evidence="8" id="KW-0460">Magnesium</keyword>
<proteinExistence type="inferred from homology"/>
<comment type="catalytic activity">
    <reaction evidence="10">
        <text>8-oxo-dGTP + H2O = 8-oxo-dGMP + diphosphate + H(+)</text>
        <dbReference type="Rhea" id="RHEA:31575"/>
        <dbReference type="ChEBI" id="CHEBI:15377"/>
        <dbReference type="ChEBI" id="CHEBI:15378"/>
        <dbReference type="ChEBI" id="CHEBI:33019"/>
        <dbReference type="ChEBI" id="CHEBI:63224"/>
        <dbReference type="ChEBI" id="CHEBI:77896"/>
        <dbReference type="EC" id="3.6.1.55"/>
    </reaction>
</comment>
<dbReference type="EMBL" id="MHCI01000005">
    <property type="protein sequence ID" value="OGY17202.1"/>
    <property type="molecule type" value="Genomic_DNA"/>
</dbReference>
<evidence type="ECO:0000259" key="12">
    <source>
        <dbReference type="PROSITE" id="PS51462"/>
    </source>
</evidence>
<evidence type="ECO:0000256" key="7">
    <source>
        <dbReference type="ARBA" id="ARBA00022801"/>
    </source>
</evidence>
<dbReference type="PANTHER" id="PTHR47707">
    <property type="entry name" value="8-OXO-DGTP DIPHOSPHATASE"/>
    <property type="match status" value="1"/>
</dbReference>
<evidence type="ECO:0000256" key="4">
    <source>
        <dbReference type="ARBA" id="ARBA00022705"/>
    </source>
</evidence>
<dbReference type="GO" id="GO:0035539">
    <property type="term" value="F:8-oxo-7,8-dihydrodeoxyguanosine triphosphate pyrophosphatase activity"/>
    <property type="evidence" value="ECO:0007669"/>
    <property type="project" value="UniProtKB-EC"/>
</dbReference>
<keyword evidence="9" id="KW-0234">DNA repair</keyword>
<sequence length="156" mass="18389">MRPNDMKYVAVHGFFVNKKNQLLLLERKETGYMDGYFSVPAGHNESQERVTDAMTREIKEEIGISVQVSMKNLKHVMLRMRDDREYIDYFFLFKLWKGKIVNKEPSKCAQLKWVNASTLPKKTIQYITYAWEKIQHGEPFSQVAEKDGRLILKPRS</sequence>
<dbReference type="GO" id="GO:0006260">
    <property type="term" value="P:DNA replication"/>
    <property type="evidence" value="ECO:0007669"/>
    <property type="project" value="UniProtKB-KW"/>
</dbReference>
<dbReference type="GO" id="GO:0006281">
    <property type="term" value="P:DNA repair"/>
    <property type="evidence" value="ECO:0007669"/>
    <property type="project" value="UniProtKB-KW"/>
</dbReference>
<dbReference type="InterPro" id="IPR047127">
    <property type="entry name" value="MutT-like"/>
</dbReference>
<dbReference type="GO" id="GO:0046872">
    <property type="term" value="F:metal ion binding"/>
    <property type="evidence" value="ECO:0007669"/>
    <property type="project" value="UniProtKB-KW"/>
</dbReference>
<dbReference type="Proteomes" id="UP000179069">
    <property type="component" value="Unassembled WGS sequence"/>
</dbReference>
<keyword evidence="3" id="KW-0515">Mutator protein</keyword>
<protein>
    <recommendedName>
        <fullName evidence="11">8-oxo-dGTP diphosphatase</fullName>
        <ecNumber evidence="11">3.6.1.55</ecNumber>
    </recommendedName>
</protein>
<dbReference type="PROSITE" id="PS00893">
    <property type="entry name" value="NUDIX_BOX"/>
    <property type="match status" value="1"/>
</dbReference>
<evidence type="ECO:0000256" key="2">
    <source>
        <dbReference type="ARBA" id="ARBA00005582"/>
    </source>
</evidence>
<dbReference type="InterPro" id="IPR015797">
    <property type="entry name" value="NUDIX_hydrolase-like_dom_sf"/>
</dbReference>
<dbReference type="PANTHER" id="PTHR47707:SF1">
    <property type="entry name" value="NUDIX HYDROLASE FAMILY PROTEIN"/>
    <property type="match status" value="1"/>
</dbReference>
<dbReference type="Pfam" id="PF00293">
    <property type="entry name" value="NUDIX"/>
    <property type="match status" value="1"/>
</dbReference>
<keyword evidence="6" id="KW-0227">DNA damage</keyword>
<dbReference type="InterPro" id="IPR020084">
    <property type="entry name" value="NUDIX_hydrolase_CS"/>
</dbReference>
<reference evidence="13 14" key="1">
    <citation type="journal article" date="2016" name="Nat. Commun.">
        <title>Thousands of microbial genomes shed light on interconnected biogeochemical processes in an aquifer system.</title>
        <authorList>
            <person name="Anantharaman K."/>
            <person name="Brown C.T."/>
            <person name="Hug L.A."/>
            <person name="Sharon I."/>
            <person name="Castelle C.J."/>
            <person name="Probst A.J."/>
            <person name="Thomas B.C."/>
            <person name="Singh A."/>
            <person name="Wilkins M.J."/>
            <person name="Karaoz U."/>
            <person name="Brodie E.L."/>
            <person name="Williams K.H."/>
            <person name="Hubbard S.S."/>
            <person name="Banfield J.F."/>
        </authorList>
    </citation>
    <scope>NUCLEOTIDE SEQUENCE [LARGE SCALE GENOMIC DNA]</scope>
</reference>
<evidence type="ECO:0000256" key="11">
    <source>
        <dbReference type="ARBA" id="ARBA00038905"/>
    </source>
</evidence>
<keyword evidence="5" id="KW-0479">Metal-binding</keyword>
<evidence type="ECO:0000256" key="5">
    <source>
        <dbReference type="ARBA" id="ARBA00022723"/>
    </source>
</evidence>
<evidence type="ECO:0000256" key="9">
    <source>
        <dbReference type="ARBA" id="ARBA00023204"/>
    </source>
</evidence>
<dbReference type="Gene3D" id="3.90.79.10">
    <property type="entry name" value="Nucleoside Triphosphate Pyrophosphohydrolase"/>
    <property type="match status" value="1"/>
</dbReference>
<comment type="similarity">
    <text evidence="2">Belongs to the Nudix hydrolase family.</text>
</comment>
<evidence type="ECO:0000256" key="8">
    <source>
        <dbReference type="ARBA" id="ARBA00022842"/>
    </source>
</evidence>
<organism evidence="13 14">
    <name type="scientific">Candidatus Chisholmbacteria bacterium RIFCSPHIGHO2_01_FULL_49_18</name>
    <dbReference type="NCBI Taxonomy" id="1797590"/>
    <lineage>
        <taxon>Bacteria</taxon>
        <taxon>Candidatus Chisholmiibacteriota</taxon>
    </lineage>
</organism>
<evidence type="ECO:0000256" key="1">
    <source>
        <dbReference type="ARBA" id="ARBA00001946"/>
    </source>
</evidence>
<comment type="cofactor">
    <cofactor evidence="1">
        <name>Mg(2+)</name>
        <dbReference type="ChEBI" id="CHEBI:18420"/>
    </cofactor>
</comment>
<dbReference type="PROSITE" id="PS51462">
    <property type="entry name" value="NUDIX"/>
    <property type="match status" value="1"/>
</dbReference>
<feature type="domain" description="Nudix hydrolase" evidence="12">
    <location>
        <begin position="6"/>
        <end position="139"/>
    </location>
</feature>
<dbReference type="GO" id="GO:0044715">
    <property type="term" value="F:8-oxo-dGDP phosphatase activity"/>
    <property type="evidence" value="ECO:0007669"/>
    <property type="project" value="TreeGrafter"/>
</dbReference>
<evidence type="ECO:0000256" key="10">
    <source>
        <dbReference type="ARBA" id="ARBA00035861"/>
    </source>
</evidence>
<evidence type="ECO:0000313" key="13">
    <source>
        <dbReference type="EMBL" id="OGY17202.1"/>
    </source>
</evidence>
<dbReference type="SUPFAM" id="SSF55811">
    <property type="entry name" value="Nudix"/>
    <property type="match status" value="1"/>
</dbReference>
<evidence type="ECO:0000256" key="6">
    <source>
        <dbReference type="ARBA" id="ARBA00022763"/>
    </source>
</evidence>
<evidence type="ECO:0000256" key="3">
    <source>
        <dbReference type="ARBA" id="ARBA00022457"/>
    </source>
</evidence>